<feature type="transmembrane region" description="Helical" evidence="13">
    <location>
        <begin position="332"/>
        <end position="357"/>
    </location>
</feature>
<feature type="transmembrane region" description="Helical" evidence="13">
    <location>
        <begin position="285"/>
        <end position="312"/>
    </location>
</feature>
<evidence type="ECO:0000259" key="14">
    <source>
        <dbReference type="Pfam" id="PF13906"/>
    </source>
</evidence>
<comment type="catalytic activity">
    <reaction evidence="12">
        <text>L-ornithine(in) = L-ornithine(out)</text>
        <dbReference type="Rhea" id="RHEA:71199"/>
        <dbReference type="ChEBI" id="CHEBI:46911"/>
    </reaction>
</comment>
<dbReference type="GO" id="GO:0015189">
    <property type="term" value="F:L-lysine transmembrane transporter activity"/>
    <property type="evidence" value="ECO:0007669"/>
    <property type="project" value="TreeGrafter"/>
</dbReference>
<protein>
    <recommendedName>
        <fullName evidence="14">Cationic amino acid transporter C-terminal domain-containing protein</fullName>
    </recommendedName>
</protein>
<feature type="transmembrane region" description="Helical" evidence="13">
    <location>
        <begin position="242"/>
        <end position="264"/>
    </location>
</feature>
<feature type="transmembrane region" description="Helical" evidence="13">
    <location>
        <begin position="439"/>
        <end position="462"/>
    </location>
</feature>
<dbReference type="Pfam" id="PF13906">
    <property type="entry name" value="AA_permease_C"/>
    <property type="match status" value="1"/>
</dbReference>
<comment type="subcellular location">
    <subcellularLocation>
        <location evidence="1">Cell membrane</location>
        <topology evidence="1">Multi-pass membrane protein</topology>
    </subcellularLocation>
</comment>
<feature type="transmembrane region" description="Helical" evidence="13">
    <location>
        <begin position="39"/>
        <end position="56"/>
    </location>
</feature>
<keyword evidence="4" id="KW-1003">Cell membrane</keyword>
<evidence type="ECO:0000256" key="5">
    <source>
        <dbReference type="ARBA" id="ARBA00022692"/>
    </source>
</evidence>
<feature type="transmembrane region" description="Helical" evidence="13">
    <location>
        <begin position="193"/>
        <end position="211"/>
    </location>
</feature>
<dbReference type="GO" id="GO:0005886">
    <property type="term" value="C:plasma membrane"/>
    <property type="evidence" value="ECO:0007669"/>
    <property type="project" value="UniProtKB-SubCell"/>
</dbReference>
<keyword evidence="6" id="KW-0029">Amino-acid transport</keyword>
<dbReference type="GO" id="GO:0097638">
    <property type="term" value="P:L-arginine import across plasma membrane"/>
    <property type="evidence" value="ECO:0007669"/>
    <property type="project" value="TreeGrafter"/>
</dbReference>
<evidence type="ECO:0000256" key="1">
    <source>
        <dbReference type="ARBA" id="ARBA00004651"/>
    </source>
</evidence>
<evidence type="ECO:0000256" key="13">
    <source>
        <dbReference type="SAM" id="Phobius"/>
    </source>
</evidence>
<feature type="transmembrane region" description="Helical" evidence="13">
    <location>
        <begin position="101"/>
        <end position="125"/>
    </location>
</feature>
<dbReference type="Pfam" id="PF13520">
    <property type="entry name" value="AA_permease_2"/>
    <property type="match status" value="1"/>
</dbReference>
<feature type="transmembrane region" description="Helical" evidence="13">
    <location>
        <begin position="167"/>
        <end position="184"/>
    </location>
</feature>
<keyword evidence="3" id="KW-0813">Transport</keyword>
<evidence type="ECO:0000313" key="15">
    <source>
        <dbReference type="Ensembl" id="ENSCRFP00000002134.1"/>
    </source>
</evidence>
<evidence type="ECO:0000256" key="6">
    <source>
        <dbReference type="ARBA" id="ARBA00022970"/>
    </source>
</evidence>
<keyword evidence="16" id="KW-1185">Reference proteome</keyword>
<dbReference type="PANTHER" id="PTHR43243:SF19">
    <property type="entry name" value="CATIONIC AMINO ACID TRANSPORTER C-TERMINAL DOMAIN-CONTAINING PROTEIN"/>
    <property type="match status" value="1"/>
</dbReference>
<evidence type="ECO:0000256" key="7">
    <source>
        <dbReference type="ARBA" id="ARBA00022989"/>
    </source>
</evidence>
<evidence type="ECO:0000256" key="2">
    <source>
        <dbReference type="ARBA" id="ARBA00008572"/>
    </source>
</evidence>
<keyword evidence="9" id="KW-0325">Glycoprotein</keyword>
<feature type="domain" description="Cationic amino acid transporter C-terminal" evidence="14">
    <location>
        <begin position="430"/>
        <end position="467"/>
    </location>
</feature>
<dbReference type="InterPro" id="IPR029485">
    <property type="entry name" value="CAT_C"/>
</dbReference>
<feature type="transmembrane region" description="Helical" evidence="13">
    <location>
        <begin position="378"/>
        <end position="397"/>
    </location>
</feature>
<dbReference type="PANTHER" id="PTHR43243">
    <property type="entry name" value="INNER MEMBRANE TRANSPORTER YGJI-RELATED"/>
    <property type="match status" value="1"/>
</dbReference>
<keyword evidence="7 13" id="KW-1133">Transmembrane helix</keyword>
<keyword evidence="8 13" id="KW-0472">Membrane</keyword>
<dbReference type="InterPro" id="IPR002293">
    <property type="entry name" value="AA/rel_permease1"/>
</dbReference>
<dbReference type="GO" id="GO:0061459">
    <property type="term" value="F:L-arginine transmembrane transporter activity"/>
    <property type="evidence" value="ECO:0007669"/>
    <property type="project" value="TreeGrafter"/>
</dbReference>
<evidence type="ECO:0000256" key="11">
    <source>
        <dbReference type="ARBA" id="ARBA00034423"/>
    </source>
</evidence>
<dbReference type="GO" id="GO:0000064">
    <property type="term" value="F:L-ornithine transmembrane transporter activity"/>
    <property type="evidence" value="ECO:0007669"/>
    <property type="project" value="TreeGrafter"/>
</dbReference>
<reference evidence="15" key="2">
    <citation type="submission" date="2025-09" db="UniProtKB">
        <authorList>
            <consortium name="Ensembl"/>
        </authorList>
    </citation>
    <scope>IDENTIFICATION</scope>
</reference>
<accession>A0A8C3NW63</accession>
<dbReference type="Ensembl" id="ENSCRFT00000002225.1">
    <property type="protein sequence ID" value="ENSCRFP00000002134.1"/>
    <property type="gene ID" value="ENSCRFG00000001771.1"/>
</dbReference>
<organism evidence="15 16">
    <name type="scientific">Cyanoderma ruficeps</name>
    <name type="common">rufous-capped babbler</name>
    <dbReference type="NCBI Taxonomy" id="181631"/>
    <lineage>
        <taxon>Eukaryota</taxon>
        <taxon>Metazoa</taxon>
        <taxon>Chordata</taxon>
        <taxon>Craniata</taxon>
        <taxon>Vertebrata</taxon>
        <taxon>Euteleostomi</taxon>
        <taxon>Archelosauria</taxon>
        <taxon>Archosauria</taxon>
        <taxon>Dinosauria</taxon>
        <taxon>Saurischia</taxon>
        <taxon>Theropoda</taxon>
        <taxon>Coelurosauria</taxon>
        <taxon>Aves</taxon>
        <taxon>Neognathae</taxon>
        <taxon>Neoaves</taxon>
        <taxon>Telluraves</taxon>
        <taxon>Australaves</taxon>
        <taxon>Passeriformes</taxon>
        <taxon>Sylvioidea</taxon>
        <taxon>Timaliidae</taxon>
        <taxon>Cyanoderma</taxon>
    </lineage>
</organism>
<keyword evidence="5 13" id="KW-0812">Transmembrane</keyword>
<evidence type="ECO:0000313" key="16">
    <source>
        <dbReference type="Proteomes" id="UP000694396"/>
    </source>
</evidence>
<sequence>QMPCWGHLRSVPKLLSRRKRVPGSSEGSSLRRCLSTVDLVALGVGSTLGAGVYVLAGEVAKTSSGPSIVVSFLIAAVVSALAGLCYAELGARVPLAGSAYLYSYATVGELWAFLAGWNLLLSYIIGTASVARAWSATFDQLLGKKMGRFLGAHAAMSSVGLAEHPDAFATGLVFLLAGLLSFGVKESTMVNKAFTALNVLVLLFVTVSGFIKGDTSNWKLREDDLNQSMADNMTGAFGVGGFMPYGFTGTLAGASTCFYAFVGFDCIATTGEEVRDPQRSIPMGIILSLLICFLAYFGVSAALTLMMPYYLLDTLSPLPVAFEYIGWSSAKYAVAVGSLCALTTSLLGSMFPMPRILYAMARDGLLFKPLAKVSRRQCPVVATLVSGGVAALLALLFDLKALVDTMSIGTLLAYSMVAGCLWNSPLCSLQVPCLPFLPLLSISINTVLVARLSGAAWLRYLLWMAVGKHSHSPAPRAGTSPLGWSSGGLRARGTNAALNGGGEGGCADLCCPAVVGAPCPLICGPKEGASTWWLGGEGRETVHSHPLLPFPRFPHLLWLWDLAQH</sequence>
<evidence type="ECO:0000256" key="4">
    <source>
        <dbReference type="ARBA" id="ARBA00022475"/>
    </source>
</evidence>
<evidence type="ECO:0000256" key="10">
    <source>
        <dbReference type="ARBA" id="ARBA00034422"/>
    </source>
</evidence>
<dbReference type="Proteomes" id="UP000694396">
    <property type="component" value="Unplaced"/>
</dbReference>
<evidence type="ECO:0000256" key="9">
    <source>
        <dbReference type="ARBA" id="ARBA00023180"/>
    </source>
</evidence>
<dbReference type="AlphaFoldDB" id="A0A8C3NW63"/>
<evidence type="ECO:0000256" key="8">
    <source>
        <dbReference type="ARBA" id="ARBA00023136"/>
    </source>
</evidence>
<dbReference type="Gene3D" id="1.20.1740.10">
    <property type="entry name" value="Amino acid/polyamine transporter I"/>
    <property type="match status" value="1"/>
</dbReference>
<dbReference type="FunFam" id="1.20.1740.10:FF:000009">
    <property type="entry name" value="Low affinity cationic amino acid transporter 2"/>
    <property type="match status" value="1"/>
</dbReference>
<comment type="catalytic activity">
    <reaction evidence="10">
        <text>L-lysine(in) = L-lysine(out)</text>
        <dbReference type="Rhea" id="RHEA:70935"/>
        <dbReference type="ChEBI" id="CHEBI:32551"/>
    </reaction>
</comment>
<reference evidence="15" key="1">
    <citation type="submission" date="2025-08" db="UniProtKB">
        <authorList>
            <consortium name="Ensembl"/>
        </authorList>
    </citation>
    <scope>IDENTIFICATION</scope>
</reference>
<feature type="transmembrane region" description="Helical" evidence="13">
    <location>
        <begin position="68"/>
        <end position="89"/>
    </location>
</feature>
<evidence type="ECO:0000256" key="3">
    <source>
        <dbReference type="ARBA" id="ARBA00022448"/>
    </source>
</evidence>
<name>A0A8C3NW63_9PASS</name>
<comment type="similarity">
    <text evidence="2">Belongs to the amino acid-polyamine-organocation (APC) superfamily. Cationic amino acid transporter (CAT) (TC 2.A.3.3) family.</text>
</comment>
<evidence type="ECO:0000256" key="12">
    <source>
        <dbReference type="ARBA" id="ARBA00034450"/>
    </source>
</evidence>
<proteinExistence type="inferred from homology"/>
<comment type="catalytic activity">
    <reaction evidence="11">
        <text>L-arginine(in) = L-arginine(out)</text>
        <dbReference type="Rhea" id="RHEA:32143"/>
        <dbReference type="ChEBI" id="CHEBI:32682"/>
    </reaction>
</comment>